<sequence length="131" mass="15568">MQLIYHPLLPRPKNMLDLHRQWQLWTCFRSTATHGCLERPPTHTTEEHCRDFCSKQRQFHKTSLEVLADSSVARAEHADAWWDELHESLLKDDAILKKVWDTMQNFKDVINKSHVELQRSQDSWNDAFQSV</sequence>
<dbReference type="EMBL" id="AKHW03001210">
    <property type="protein sequence ID" value="KYO43126.1"/>
    <property type="molecule type" value="Genomic_DNA"/>
</dbReference>
<comment type="caution">
    <text evidence="1">The sequence shown here is derived from an EMBL/GenBank/DDBJ whole genome shotgun (WGS) entry which is preliminary data.</text>
</comment>
<evidence type="ECO:0000313" key="2">
    <source>
        <dbReference type="Proteomes" id="UP000050525"/>
    </source>
</evidence>
<dbReference type="AlphaFoldDB" id="A0A151P215"/>
<dbReference type="Proteomes" id="UP000050525">
    <property type="component" value="Unassembled WGS sequence"/>
</dbReference>
<proteinExistence type="predicted"/>
<gene>
    <name evidence="1" type="ORF">Y1Q_0017463</name>
</gene>
<accession>A0A151P215</accession>
<keyword evidence="2" id="KW-1185">Reference proteome</keyword>
<protein>
    <submittedName>
        <fullName evidence="1">Uncharacterized protein</fullName>
    </submittedName>
</protein>
<evidence type="ECO:0000313" key="1">
    <source>
        <dbReference type="EMBL" id="KYO43126.1"/>
    </source>
</evidence>
<name>A0A151P215_ALLMI</name>
<reference evidence="1 2" key="1">
    <citation type="journal article" date="2012" name="Genome Biol.">
        <title>Sequencing three crocodilian genomes to illuminate the evolution of archosaurs and amniotes.</title>
        <authorList>
            <person name="St John J.A."/>
            <person name="Braun E.L."/>
            <person name="Isberg S.R."/>
            <person name="Miles L.G."/>
            <person name="Chong A.Y."/>
            <person name="Gongora J."/>
            <person name="Dalzell P."/>
            <person name="Moran C."/>
            <person name="Bed'hom B."/>
            <person name="Abzhanov A."/>
            <person name="Burgess S.C."/>
            <person name="Cooksey A.M."/>
            <person name="Castoe T.A."/>
            <person name="Crawford N.G."/>
            <person name="Densmore L.D."/>
            <person name="Drew J.C."/>
            <person name="Edwards S.V."/>
            <person name="Faircloth B.C."/>
            <person name="Fujita M.K."/>
            <person name="Greenwold M.J."/>
            <person name="Hoffmann F.G."/>
            <person name="Howard J.M."/>
            <person name="Iguchi T."/>
            <person name="Janes D.E."/>
            <person name="Khan S.Y."/>
            <person name="Kohno S."/>
            <person name="de Koning A.J."/>
            <person name="Lance S.L."/>
            <person name="McCarthy F.M."/>
            <person name="McCormack J.E."/>
            <person name="Merchant M.E."/>
            <person name="Peterson D.G."/>
            <person name="Pollock D.D."/>
            <person name="Pourmand N."/>
            <person name="Raney B.J."/>
            <person name="Roessler K.A."/>
            <person name="Sanford J.R."/>
            <person name="Sawyer R.H."/>
            <person name="Schmidt C.J."/>
            <person name="Triplett E.W."/>
            <person name="Tuberville T.D."/>
            <person name="Venegas-Anaya M."/>
            <person name="Howard J.T."/>
            <person name="Jarvis E.D."/>
            <person name="Guillette L.J.Jr."/>
            <person name="Glenn T.C."/>
            <person name="Green R.E."/>
            <person name="Ray D.A."/>
        </authorList>
    </citation>
    <scope>NUCLEOTIDE SEQUENCE [LARGE SCALE GENOMIC DNA]</scope>
    <source>
        <strain evidence="1">KSC_2009_1</strain>
    </source>
</reference>
<organism evidence="1 2">
    <name type="scientific">Alligator mississippiensis</name>
    <name type="common">American alligator</name>
    <dbReference type="NCBI Taxonomy" id="8496"/>
    <lineage>
        <taxon>Eukaryota</taxon>
        <taxon>Metazoa</taxon>
        <taxon>Chordata</taxon>
        <taxon>Craniata</taxon>
        <taxon>Vertebrata</taxon>
        <taxon>Euteleostomi</taxon>
        <taxon>Archelosauria</taxon>
        <taxon>Archosauria</taxon>
        <taxon>Crocodylia</taxon>
        <taxon>Alligatoridae</taxon>
        <taxon>Alligatorinae</taxon>
        <taxon>Alligator</taxon>
    </lineage>
</organism>